<evidence type="ECO:0000256" key="5">
    <source>
        <dbReference type="ARBA" id="ARBA00069708"/>
    </source>
</evidence>
<evidence type="ECO:0000313" key="10">
    <source>
        <dbReference type="Proteomes" id="UP000494106"/>
    </source>
</evidence>
<protein>
    <recommendedName>
        <fullName evidence="5">Peptidoglycan recognition protein</fullName>
    </recommendedName>
</protein>
<dbReference type="FunFam" id="3.40.80.10:FF:000001">
    <property type="entry name" value="Peptidoglycan recognition protein 1"/>
    <property type="match status" value="1"/>
</dbReference>
<dbReference type="InterPro" id="IPR006619">
    <property type="entry name" value="PGRP_domain_met/bac"/>
</dbReference>
<feature type="domain" description="N-acetylmuramoyl-L-alanine amidase" evidence="6">
    <location>
        <begin position="31"/>
        <end position="169"/>
    </location>
</feature>
<evidence type="ECO:0000259" key="7">
    <source>
        <dbReference type="SMART" id="SM00701"/>
    </source>
</evidence>
<proteinExistence type="inferred from homology"/>
<dbReference type="GO" id="GO:0008270">
    <property type="term" value="F:zinc ion binding"/>
    <property type="evidence" value="ECO:0007669"/>
    <property type="project" value="InterPro"/>
</dbReference>
<dbReference type="EMBL" id="CADEBC010000045">
    <property type="protein sequence ID" value="CAB3220403.1"/>
    <property type="molecule type" value="Genomic_DNA"/>
</dbReference>
<evidence type="ECO:0000259" key="6">
    <source>
        <dbReference type="SMART" id="SM00644"/>
    </source>
</evidence>
<dbReference type="InterPro" id="IPR036505">
    <property type="entry name" value="Amidase/PGRP_sf"/>
</dbReference>
<comment type="subunit">
    <text evidence="2">Monomer.</text>
</comment>
<dbReference type="GO" id="GO:0008745">
    <property type="term" value="F:N-acetylmuramoyl-L-alanine amidase activity"/>
    <property type="evidence" value="ECO:0007669"/>
    <property type="project" value="InterPro"/>
</dbReference>
<evidence type="ECO:0000256" key="4">
    <source>
        <dbReference type="ARBA" id="ARBA00022859"/>
    </source>
</evidence>
<gene>
    <name evidence="9" type="ORF">APLA_LOCUS11411</name>
    <name evidence="8" type="ORF">APLA_LOCUS273</name>
</gene>
<dbReference type="InterPro" id="IPR002502">
    <property type="entry name" value="Amidase_domain"/>
</dbReference>
<dbReference type="SUPFAM" id="SSF55846">
    <property type="entry name" value="N-acetylmuramoyl-L-alanine amidase-like"/>
    <property type="match status" value="1"/>
</dbReference>
<dbReference type="PANTHER" id="PTHR11022">
    <property type="entry name" value="PEPTIDOGLYCAN RECOGNITION PROTEIN"/>
    <property type="match status" value="1"/>
</dbReference>
<organism evidence="8 10">
    <name type="scientific">Arctia plantaginis</name>
    <name type="common">Wood tiger moth</name>
    <name type="synonym">Phalaena plantaginis</name>
    <dbReference type="NCBI Taxonomy" id="874455"/>
    <lineage>
        <taxon>Eukaryota</taxon>
        <taxon>Metazoa</taxon>
        <taxon>Ecdysozoa</taxon>
        <taxon>Arthropoda</taxon>
        <taxon>Hexapoda</taxon>
        <taxon>Insecta</taxon>
        <taxon>Pterygota</taxon>
        <taxon>Neoptera</taxon>
        <taxon>Endopterygota</taxon>
        <taxon>Lepidoptera</taxon>
        <taxon>Glossata</taxon>
        <taxon>Ditrysia</taxon>
        <taxon>Noctuoidea</taxon>
        <taxon>Erebidae</taxon>
        <taxon>Arctiinae</taxon>
        <taxon>Arctia</taxon>
    </lineage>
</organism>
<dbReference type="InterPro" id="IPR015510">
    <property type="entry name" value="PGRP"/>
</dbReference>
<dbReference type="OrthoDB" id="10001926at2759"/>
<comment type="caution">
    <text evidence="8">The sequence shown here is derived from an EMBL/GenBank/DDBJ whole genome shotgun (WGS) entry which is preliminary data.</text>
</comment>
<comment type="similarity">
    <text evidence="1">Belongs to the N-acetylmuramoyl-L-alanine amidase 2 family.</text>
</comment>
<name>A0A8S0YMZ4_ARCPL</name>
<dbReference type="CDD" id="cd06583">
    <property type="entry name" value="PGRP"/>
    <property type="match status" value="1"/>
</dbReference>
<feature type="domain" description="Peptidoglycan recognition protein family" evidence="7">
    <location>
        <begin position="20"/>
        <end position="163"/>
    </location>
</feature>
<evidence type="ECO:0000313" key="8">
    <source>
        <dbReference type="EMBL" id="CAB3220403.1"/>
    </source>
</evidence>
<evidence type="ECO:0000256" key="1">
    <source>
        <dbReference type="ARBA" id="ARBA00007553"/>
    </source>
</evidence>
<dbReference type="EMBL" id="CADEBD010000327">
    <property type="protein sequence ID" value="CAB3246186.1"/>
    <property type="molecule type" value="Genomic_DNA"/>
</dbReference>
<accession>A0A8S0YMZ4</accession>
<evidence type="ECO:0000313" key="9">
    <source>
        <dbReference type="EMBL" id="CAB3246186.1"/>
    </source>
</evidence>
<dbReference type="Proteomes" id="UP000494256">
    <property type="component" value="Unassembled WGS sequence"/>
</dbReference>
<keyword evidence="4" id="KW-0391">Immunity</keyword>
<dbReference type="SMART" id="SM00701">
    <property type="entry name" value="PGRP"/>
    <property type="match status" value="1"/>
</dbReference>
<dbReference type="AlphaFoldDB" id="A0A8S0YMZ4"/>
<dbReference type="SMART" id="SM00644">
    <property type="entry name" value="Ami_2"/>
    <property type="match status" value="1"/>
</dbReference>
<evidence type="ECO:0000313" key="11">
    <source>
        <dbReference type="Proteomes" id="UP000494256"/>
    </source>
</evidence>
<dbReference type="GO" id="GO:0045087">
    <property type="term" value="P:innate immune response"/>
    <property type="evidence" value="ECO:0007669"/>
    <property type="project" value="UniProtKB-KW"/>
</dbReference>
<keyword evidence="10" id="KW-1185">Reference proteome</keyword>
<evidence type="ECO:0000256" key="3">
    <source>
        <dbReference type="ARBA" id="ARBA00022588"/>
    </source>
</evidence>
<reference evidence="10 11" key="1">
    <citation type="submission" date="2020-04" db="EMBL/GenBank/DDBJ databases">
        <authorList>
            <person name="Wallbank WR R."/>
            <person name="Pardo Diaz C."/>
            <person name="Kozak K."/>
            <person name="Martin S."/>
            <person name="Jiggins C."/>
            <person name="Moest M."/>
            <person name="Warren A I."/>
            <person name="Byers J.R.P. K."/>
            <person name="Montejo-Kovacevich G."/>
            <person name="Yen C E."/>
        </authorList>
    </citation>
    <scope>NUCLEOTIDE SEQUENCE [LARGE SCALE GENOMIC DNA]</scope>
</reference>
<dbReference type="PANTHER" id="PTHR11022:SF77">
    <property type="entry name" value="PEPTIDOGLYCAN-RECOGNITION PROTEIN LB"/>
    <property type="match status" value="1"/>
</dbReference>
<dbReference type="Proteomes" id="UP000494106">
    <property type="component" value="Unassembled WGS sequence"/>
</dbReference>
<sequence>MPSAYPDVQPFDNEVYSYNFPFVPRYDWLARNPKQTSRLPTPVPYVVIHHSYIPAACHDKDECSAAMRKMQNMHMDDRGWCDIGYNFGVGSDGAAYEGRGWATLGAHALYFNTLSIGICLIGDWSTLLPPAQQIKTAKALIAAGVQQGYIRPDYKLVGHRQVRATECPGQALYEEIQSWDHYSSFPATYKDLINIAELPESVKKNILSSNATKS</sequence>
<evidence type="ECO:0000256" key="2">
    <source>
        <dbReference type="ARBA" id="ARBA00011245"/>
    </source>
</evidence>
<dbReference type="GO" id="GO:0009253">
    <property type="term" value="P:peptidoglycan catabolic process"/>
    <property type="evidence" value="ECO:0007669"/>
    <property type="project" value="InterPro"/>
</dbReference>
<dbReference type="Pfam" id="PF01510">
    <property type="entry name" value="Amidase_2"/>
    <property type="match status" value="1"/>
</dbReference>
<dbReference type="Gene3D" id="3.40.80.10">
    <property type="entry name" value="Peptidoglycan recognition protein-like"/>
    <property type="match status" value="1"/>
</dbReference>
<keyword evidence="3" id="KW-0399">Innate immunity</keyword>